<evidence type="ECO:0000313" key="1">
    <source>
        <dbReference type="EMBL" id="GJE04180.1"/>
    </source>
</evidence>
<evidence type="ECO:0000313" key="2">
    <source>
        <dbReference type="Proteomes" id="UP001055153"/>
    </source>
</evidence>
<protein>
    <submittedName>
        <fullName evidence="1">Uncharacterized protein</fullName>
    </submittedName>
</protein>
<dbReference type="Proteomes" id="UP001055153">
    <property type="component" value="Unassembled WGS sequence"/>
</dbReference>
<name>A0ABQ4SNU4_9HYPH</name>
<organism evidence="1 2">
    <name type="scientific">Methylobacterium isbiliense</name>
    <dbReference type="NCBI Taxonomy" id="315478"/>
    <lineage>
        <taxon>Bacteria</taxon>
        <taxon>Pseudomonadati</taxon>
        <taxon>Pseudomonadota</taxon>
        <taxon>Alphaproteobacteria</taxon>
        <taxon>Hyphomicrobiales</taxon>
        <taxon>Methylobacteriaceae</taxon>
        <taxon>Methylobacterium</taxon>
    </lineage>
</organism>
<reference evidence="1" key="2">
    <citation type="submission" date="2021-08" db="EMBL/GenBank/DDBJ databases">
        <authorList>
            <person name="Tani A."/>
            <person name="Ola A."/>
            <person name="Ogura Y."/>
            <person name="Katsura K."/>
            <person name="Hayashi T."/>
        </authorList>
    </citation>
    <scope>NUCLEOTIDE SEQUENCE</scope>
    <source>
        <strain evidence="1">DSM 17168</strain>
    </source>
</reference>
<sequence>MRLLTGAFPHFEDLTAVTRALESFWAGRRLVAGLFLDKLVLKDMALGNV</sequence>
<dbReference type="EMBL" id="BPQQ01000106">
    <property type="protein sequence ID" value="GJE04180.1"/>
    <property type="molecule type" value="Genomic_DNA"/>
</dbReference>
<keyword evidence="2" id="KW-1185">Reference proteome</keyword>
<proteinExistence type="predicted"/>
<reference evidence="1" key="1">
    <citation type="journal article" date="2021" name="Front. Microbiol.">
        <title>Comprehensive Comparative Genomics and Phenotyping of Methylobacterium Species.</title>
        <authorList>
            <person name="Alessa O."/>
            <person name="Ogura Y."/>
            <person name="Fujitani Y."/>
            <person name="Takami H."/>
            <person name="Hayashi T."/>
            <person name="Sahin N."/>
            <person name="Tani A."/>
        </authorList>
    </citation>
    <scope>NUCLEOTIDE SEQUENCE</scope>
    <source>
        <strain evidence="1">DSM 17168</strain>
    </source>
</reference>
<gene>
    <name evidence="1" type="ORF">GMJLKIPL_6141</name>
</gene>
<comment type="caution">
    <text evidence="1">The sequence shown here is derived from an EMBL/GenBank/DDBJ whole genome shotgun (WGS) entry which is preliminary data.</text>
</comment>
<accession>A0ABQ4SNU4</accession>